<evidence type="ECO:0000313" key="3">
    <source>
        <dbReference type="Proteomes" id="UP000249166"/>
    </source>
</evidence>
<name>A0A328HEL6_ARTGO</name>
<comment type="caution">
    <text evidence="2">The sequence shown here is derived from an EMBL/GenBank/DDBJ whole genome shotgun (WGS) entry which is preliminary data.</text>
</comment>
<evidence type="ECO:0000313" key="2">
    <source>
        <dbReference type="EMBL" id="RAM36952.1"/>
    </source>
</evidence>
<dbReference type="Proteomes" id="UP000249166">
    <property type="component" value="Unassembled WGS sequence"/>
</dbReference>
<protein>
    <submittedName>
        <fullName evidence="2">Uncharacterized protein</fullName>
    </submittedName>
</protein>
<feature type="compositionally biased region" description="Basic and acidic residues" evidence="1">
    <location>
        <begin position="23"/>
        <end position="36"/>
    </location>
</feature>
<sequence>MATKLNRKALEHARSLVKKGKVERDVRDDWSEHAPSADDENSFIDKHGFDEFSNWHLGIDKEKSEGTKGSVSFPFGDLRKVHRCAIISLESRAAQYDHDDIRKAAKDLLEQIDAD</sequence>
<accession>A0A328HEL6</accession>
<gene>
    <name evidence="2" type="ORF">DBZ45_12660</name>
</gene>
<dbReference type="RefSeq" id="WP_111904260.1">
    <property type="nucleotide sequence ID" value="NZ_QLNP01000080.1"/>
</dbReference>
<reference evidence="2 3" key="1">
    <citation type="submission" date="2018-04" db="EMBL/GenBank/DDBJ databases">
        <title>Bacteria isolated from cave deposits of Manipur.</title>
        <authorList>
            <person name="Sahoo D."/>
            <person name="Sarangthem I."/>
            <person name="Nandeibam J."/>
        </authorList>
    </citation>
    <scope>NUCLEOTIDE SEQUENCE [LARGE SCALE GENOMIC DNA]</scope>
    <source>
        <strain evidence="3">mrc11</strain>
    </source>
</reference>
<organism evidence="2 3">
    <name type="scientific">Arthrobacter globiformis</name>
    <dbReference type="NCBI Taxonomy" id="1665"/>
    <lineage>
        <taxon>Bacteria</taxon>
        <taxon>Bacillati</taxon>
        <taxon>Actinomycetota</taxon>
        <taxon>Actinomycetes</taxon>
        <taxon>Micrococcales</taxon>
        <taxon>Micrococcaceae</taxon>
        <taxon>Arthrobacter</taxon>
    </lineage>
</organism>
<feature type="region of interest" description="Disordered" evidence="1">
    <location>
        <begin position="23"/>
        <end position="42"/>
    </location>
</feature>
<dbReference type="AlphaFoldDB" id="A0A328HEL6"/>
<evidence type="ECO:0000256" key="1">
    <source>
        <dbReference type="SAM" id="MobiDB-lite"/>
    </source>
</evidence>
<dbReference type="EMBL" id="QLNP01000080">
    <property type="protein sequence ID" value="RAM36952.1"/>
    <property type="molecule type" value="Genomic_DNA"/>
</dbReference>
<proteinExistence type="predicted"/>
<dbReference type="OrthoDB" id="1550983at2"/>